<feature type="region of interest" description="Disordered" evidence="1">
    <location>
        <begin position="544"/>
        <end position="601"/>
    </location>
</feature>
<dbReference type="Pfam" id="PF20499">
    <property type="entry name" value="DUF6729"/>
    <property type="match status" value="1"/>
</dbReference>
<name>G7E635_MIXOS</name>
<comment type="caution">
    <text evidence="3">The sequence shown here is derived from an EMBL/GenBank/DDBJ whole genome shotgun (WGS) entry which is preliminary data.</text>
</comment>
<feature type="domain" description="DUF6729" evidence="2">
    <location>
        <begin position="235"/>
        <end position="417"/>
    </location>
</feature>
<feature type="compositionally biased region" description="Polar residues" evidence="1">
    <location>
        <begin position="457"/>
        <end position="468"/>
    </location>
</feature>
<dbReference type="eggNOG" id="KOG4373">
    <property type="taxonomic scope" value="Eukaryota"/>
</dbReference>
<protein>
    <recommendedName>
        <fullName evidence="2">DUF6729 domain-containing protein</fullName>
    </recommendedName>
</protein>
<evidence type="ECO:0000256" key="1">
    <source>
        <dbReference type="SAM" id="MobiDB-lite"/>
    </source>
</evidence>
<dbReference type="STRING" id="764103.G7E635"/>
<dbReference type="HOGENOM" id="CLU_394354_0_0_1"/>
<dbReference type="EMBL" id="BABT02000150">
    <property type="protein sequence ID" value="GAA98295.1"/>
    <property type="molecule type" value="Genomic_DNA"/>
</dbReference>
<feature type="region of interest" description="Disordered" evidence="1">
    <location>
        <begin position="445"/>
        <end position="468"/>
    </location>
</feature>
<dbReference type="OrthoDB" id="5804279at2759"/>
<feature type="compositionally biased region" description="Basic and acidic residues" evidence="1">
    <location>
        <begin position="149"/>
        <end position="159"/>
    </location>
</feature>
<gene>
    <name evidence="3" type="primary">Mo04979</name>
    <name evidence="3" type="ORF">E5Q_04979</name>
</gene>
<dbReference type="AlphaFoldDB" id="G7E635"/>
<dbReference type="Proteomes" id="UP000009131">
    <property type="component" value="Unassembled WGS sequence"/>
</dbReference>
<organism evidence="3 4">
    <name type="scientific">Mixia osmundae (strain CBS 9802 / IAM 14324 / JCM 22182 / KY 12970)</name>
    <dbReference type="NCBI Taxonomy" id="764103"/>
    <lineage>
        <taxon>Eukaryota</taxon>
        <taxon>Fungi</taxon>
        <taxon>Dikarya</taxon>
        <taxon>Basidiomycota</taxon>
        <taxon>Pucciniomycotina</taxon>
        <taxon>Mixiomycetes</taxon>
        <taxon>Mixiales</taxon>
        <taxon>Mixiaceae</taxon>
        <taxon>Mixia</taxon>
    </lineage>
</organism>
<feature type="compositionally biased region" description="Basic and acidic residues" evidence="1">
    <location>
        <begin position="15"/>
        <end position="36"/>
    </location>
</feature>
<accession>G7E635</accession>
<keyword evidence="4" id="KW-1185">Reference proteome</keyword>
<reference evidence="3 4" key="1">
    <citation type="journal article" date="2011" name="J. Gen. Appl. Microbiol.">
        <title>Draft genome sequencing of the enigmatic basidiomycete Mixia osmundae.</title>
        <authorList>
            <person name="Nishida H."/>
            <person name="Nagatsuka Y."/>
            <person name="Sugiyama J."/>
        </authorList>
    </citation>
    <scope>NUCLEOTIDE SEQUENCE [LARGE SCALE GENOMIC DNA]</scope>
    <source>
        <strain evidence="4">CBS 9802 / IAM 14324 / JCM 22182 / KY 12970</strain>
    </source>
</reference>
<reference evidence="3 4" key="2">
    <citation type="journal article" date="2012" name="Open Biol.">
        <title>Characteristics of nucleosomes and linker DNA regions on the genome of the basidiomycete Mixia osmundae revealed by mono- and dinucleosome mapping.</title>
        <authorList>
            <person name="Nishida H."/>
            <person name="Kondo S."/>
            <person name="Matsumoto T."/>
            <person name="Suzuki Y."/>
            <person name="Yoshikawa H."/>
            <person name="Taylor T.D."/>
            <person name="Sugiyama J."/>
        </authorList>
    </citation>
    <scope>NUCLEOTIDE SEQUENCE [LARGE SCALE GENOMIC DNA]</scope>
    <source>
        <strain evidence="4">CBS 9802 / IAM 14324 / JCM 22182 / KY 12970</strain>
    </source>
</reference>
<dbReference type="InParanoid" id="G7E635"/>
<evidence type="ECO:0000313" key="3">
    <source>
        <dbReference type="EMBL" id="GAA98295.1"/>
    </source>
</evidence>
<evidence type="ECO:0000259" key="2">
    <source>
        <dbReference type="Pfam" id="PF20499"/>
    </source>
</evidence>
<evidence type="ECO:0000313" key="4">
    <source>
        <dbReference type="Proteomes" id="UP000009131"/>
    </source>
</evidence>
<feature type="compositionally biased region" description="Basic residues" evidence="1">
    <location>
        <begin position="1"/>
        <end position="14"/>
    </location>
</feature>
<feature type="region of interest" description="Disordered" evidence="1">
    <location>
        <begin position="135"/>
        <end position="159"/>
    </location>
</feature>
<proteinExistence type="predicted"/>
<feature type="region of interest" description="Disordered" evidence="1">
    <location>
        <begin position="1"/>
        <end position="36"/>
    </location>
</feature>
<dbReference type="InterPro" id="IPR046616">
    <property type="entry name" value="DUF6729"/>
</dbReference>
<sequence length="793" mass="85874">MAGGHGGKRKGAGRKTKEEHERLAAEKLEKARLAEEREQEAEARRLAGMEVDDIPRYFAATRPRSAYSDIPTAGPSHESNNVFLSPTQSIPVSPAGPVRGTSMRMDFQSDSHALARSPDISVDPSAEQGQFDIATGSEATGNAVAGPSMRKEDSEEKEDGIHIDGDALDAAGLPKSARTAIQQRTAAIIIKLKAQMAANKEPECYSRGTWYIEPPAPAFAIAEAFANGDTTVSPILFGQKRCFVWHPALLLSDHSALRCECGNLLTSHGWGNGRTVHTFDDIEILIGYRYQCAGHFTETPEGGRKAKKTFNSYDRFILDQLPRWLSAEFPYVLTGHSGVDRRLPQMMRTLPTKGAGTYAFAKHVEDSKNARRDHARYAYLSALTDAASSRNTYPAENLWRDPAYGLLLPSGSYLTEVSKAAQDLDHIYRARASALEQVSFGMGAVMQPPQQGRAPQEASNDPEQSTSKAHNRILSASIDPTLQDQARASDNTLNVQQIAVAATNAAAALQSQHDAKDIRVSVAVSTGAQSGPGTQIIEEPSTTQMHADGEPVDSTQLAHTPPEPEHSGATSATPEPLALDDATDQPTASGSGPAASFPRPADVPASVPFKCDKTAECAVPYCQYARHCRQPGCGRHDCKGSINASKCGEALLRSKPYDAAKEKARREANKLRDASADAPSAKRQKLLYQSEMNEPPPLKQELDRALTECGYAIMAWNMLPSGIEEAEAEVELIDEGAAKVLIRLSLRGYECDQPVAHAETLDDLLKAISPGFAHRSHLLLSSKLEDLARARWQ</sequence>